<dbReference type="STRING" id="1314800.A0A1B7N7Y6"/>
<evidence type="ECO:0000256" key="1">
    <source>
        <dbReference type="SAM" id="SignalP"/>
    </source>
</evidence>
<organism evidence="2 3">
    <name type="scientific">Rhizopogon vinicolor AM-OR11-026</name>
    <dbReference type="NCBI Taxonomy" id="1314800"/>
    <lineage>
        <taxon>Eukaryota</taxon>
        <taxon>Fungi</taxon>
        <taxon>Dikarya</taxon>
        <taxon>Basidiomycota</taxon>
        <taxon>Agaricomycotina</taxon>
        <taxon>Agaricomycetes</taxon>
        <taxon>Agaricomycetidae</taxon>
        <taxon>Boletales</taxon>
        <taxon>Suillineae</taxon>
        <taxon>Rhizopogonaceae</taxon>
        <taxon>Rhizopogon</taxon>
    </lineage>
</organism>
<dbReference type="OrthoDB" id="2338662at2759"/>
<protein>
    <recommendedName>
        <fullName evidence="4">Glycoside hydrolase family 71 protein</fullName>
    </recommendedName>
</protein>
<feature type="signal peptide" evidence="1">
    <location>
        <begin position="1"/>
        <end position="21"/>
    </location>
</feature>
<dbReference type="InParanoid" id="A0A1B7N7Y6"/>
<gene>
    <name evidence="2" type="ORF">K503DRAFT_768082</name>
</gene>
<name>A0A1B7N7Y6_9AGAM</name>
<evidence type="ECO:0008006" key="4">
    <source>
        <dbReference type="Google" id="ProtNLM"/>
    </source>
</evidence>
<sequence length="563" mass="61138">MKYNKSLSAVVAVSLVQGSLGQTWCGKNYMSNQSVVPPGGQFTFPPHSSEPLLSFSCVHVFRPYLEEDGKNAAFIVDTPIVYESVTGAEPILLPSGSSSSANLGSLDVTISVGSVSTTATVPLNTTGVQIPIDISGLVAQKDAYNVSCSATYSTASTSEPQTFNTSTLLLYLPNTNASVTKTDLRTGALWVRPADGKGGAFAPFIPQGFYVNFETYLATNLSMVDQLKADGFNTIHPIPPYDNLTMFEQFINKTISDGMYIVYDMRSNYQNLTAVAQQVTTYASIPNLLNWETAHEPDGNSDPQDAAGDAYDTIYEMDGYHPVSIVLNCQDYNFSPYVVGADIVIHDAYPIGINATWSPVWNTSCTPDFGHCGCDNCKGTVDDVRDRVQTFKDRLNVLGYGRTKSVWTTPQAFGSAQYWNKTPSGQEWAALGFTSLNHGAMGSKSFQYPTTTGNVTTIEGTATNVTVLIKEVIQPFVVDPTVTHATYIYQGVDAGLWYNGTAYLLLVSNVLNETVYVPWEKVGLGWITNETTQVQRKFSVSLFNNITGLDMSPDGVGIYIVTP</sequence>
<proteinExistence type="predicted"/>
<feature type="chain" id="PRO_5008597863" description="Glycoside hydrolase family 71 protein" evidence="1">
    <location>
        <begin position="22"/>
        <end position="563"/>
    </location>
</feature>
<dbReference type="EMBL" id="KV448194">
    <property type="protein sequence ID" value="OAX40972.1"/>
    <property type="molecule type" value="Genomic_DNA"/>
</dbReference>
<dbReference type="AlphaFoldDB" id="A0A1B7N7Y6"/>
<evidence type="ECO:0000313" key="2">
    <source>
        <dbReference type="EMBL" id="OAX40972.1"/>
    </source>
</evidence>
<dbReference type="InterPro" id="IPR017853">
    <property type="entry name" value="GH"/>
</dbReference>
<reference evidence="2 3" key="1">
    <citation type="submission" date="2016-06" db="EMBL/GenBank/DDBJ databases">
        <title>Comparative genomics of the ectomycorrhizal sister species Rhizopogon vinicolor and Rhizopogon vesiculosus (Basidiomycota: Boletales) reveals a divergence of the mating type B locus.</title>
        <authorList>
            <consortium name="DOE Joint Genome Institute"/>
            <person name="Mujic A.B."/>
            <person name="Kuo A."/>
            <person name="Tritt A."/>
            <person name="Lipzen A."/>
            <person name="Chen C."/>
            <person name="Johnson J."/>
            <person name="Sharma A."/>
            <person name="Barry K."/>
            <person name="Grigoriev I.V."/>
            <person name="Spatafora J.W."/>
        </authorList>
    </citation>
    <scope>NUCLEOTIDE SEQUENCE [LARGE SCALE GENOMIC DNA]</scope>
    <source>
        <strain evidence="2 3">AM-OR11-026</strain>
    </source>
</reference>
<dbReference type="SUPFAM" id="SSF51445">
    <property type="entry name" value="(Trans)glycosidases"/>
    <property type="match status" value="1"/>
</dbReference>
<dbReference type="Proteomes" id="UP000092154">
    <property type="component" value="Unassembled WGS sequence"/>
</dbReference>
<keyword evidence="3" id="KW-1185">Reference proteome</keyword>
<evidence type="ECO:0000313" key="3">
    <source>
        <dbReference type="Proteomes" id="UP000092154"/>
    </source>
</evidence>
<accession>A0A1B7N7Y6</accession>
<keyword evidence="1" id="KW-0732">Signal</keyword>